<comment type="caution">
    <text evidence="1">The sequence shown here is derived from an EMBL/GenBank/DDBJ whole genome shotgun (WGS) entry which is preliminary data.</text>
</comment>
<evidence type="ECO:0000313" key="2">
    <source>
        <dbReference type="Proteomes" id="UP001162131"/>
    </source>
</evidence>
<protein>
    <submittedName>
        <fullName evidence="1">Uncharacterized protein</fullName>
    </submittedName>
</protein>
<dbReference type="EMBL" id="CAJZBQ010000026">
    <property type="protein sequence ID" value="CAG9320652.1"/>
    <property type="molecule type" value="Genomic_DNA"/>
</dbReference>
<proteinExistence type="predicted"/>
<gene>
    <name evidence="1" type="ORF">BSTOLATCC_MIC27124</name>
</gene>
<keyword evidence="2" id="KW-1185">Reference proteome</keyword>
<organism evidence="1 2">
    <name type="scientific">Blepharisma stoltei</name>
    <dbReference type="NCBI Taxonomy" id="1481888"/>
    <lineage>
        <taxon>Eukaryota</taxon>
        <taxon>Sar</taxon>
        <taxon>Alveolata</taxon>
        <taxon>Ciliophora</taxon>
        <taxon>Postciliodesmatophora</taxon>
        <taxon>Heterotrichea</taxon>
        <taxon>Heterotrichida</taxon>
        <taxon>Blepharismidae</taxon>
        <taxon>Blepharisma</taxon>
    </lineage>
</organism>
<sequence length="88" mass="10479">MGFLFKKRMPYSYSFRNSLSSIKESMHRIKFSQKFQNSHILSSNFSKKLTIRLEMNSHMGLIQLEIWSCFKLVIDSFSEFQLDGLIYL</sequence>
<evidence type="ECO:0000313" key="1">
    <source>
        <dbReference type="EMBL" id="CAG9320652.1"/>
    </source>
</evidence>
<name>A0AAU9JIK5_9CILI</name>
<accession>A0AAU9JIK5</accession>
<dbReference type="AlphaFoldDB" id="A0AAU9JIK5"/>
<dbReference type="Proteomes" id="UP001162131">
    <property type="component" value="Unassembled WGS sequence"/>
</dbReference>
<reference evidence="1" key="1">
    <citation type="submission" date="2021-09" db="EMBL/GenBank/DDBJ databases">
        <authorList>
            <consortium name="AG Swart"/>
            <person name="Singh M."/>
            <person name="Singh A."/>
            <person name="Seah K."/>
            <person name="Emmerich C."/>
        </authorList>
    </citation>
    <scope>NUCLEOTIDE SEQUENCE</scope>
    <source>
        <strain evidence="1">ATCC30299</strain>
    </source>
</reference>